<name>A0AA39JB35_ARMTA</name>
<gene>
    <name evidence="1" type="ORF">EV420DRAFT_1650865</name>
</gene>
<accession>A0AA39JB35</accession>
<protein>
    <submittedName>
        <fullName evidence="1">Uncharacterized protein</fullName>
    </submittedName>
</protein>
<comment type="caution">
    <text evidence="1">The sequence shown here is derived from an EMBL/GenBank/DDBJ whole genome shotgun (WGS) entry which is preliminary data.</text>
</comment>
<evidence type="ECO:0000313" key="1">
    <source>
        <dbReference type="EMBL" id="KAK0439507.1"/>
    </source>
</evidence>
<dbReference type="AlphaFoldDB" id="A0AA39JB35"/>
<organism evidence="1 2">
    <name type="scientific">Armillaria tabescens</name>
    <name type="common">Ringless honey mushroom</name>
    <name type="synonym">Agaricus tabescens</name>
    <dbReference type="NCBI Taxonomy" id="1929756"/>
    <lineage>
        <taxon>Eukaryota</taxon>
        <taxon>Fungi</taxon>
        <taxon>Dikarya</taxon>
        <taxon>Basidiomycota</taxon>
        <taxon>Agaricomycotina</taxon>
        <taxon>Agaricomycetes</taxon>
        <taxon>Agaricomycetidae</taxon>
        <taxon>Agaricales</taxon>
        <taxon>Marasmiineae</taxon>
        <taxon>Physalacriaceae</taxon>
        <taxon>Desarmillaria</taxon>
    </lineage>
</organism>
<dbReference type="RefSeq" id="XP_060323292.1">
    <property type="nucleotide sequence ID" value="XM_060478509.1"/>
</dbReference>
<dbReference type="EMBL" id="JAUEPS010000084">
    <property type="protein sequence ID" value="KAK0439507.1"/>
    <property type="molecule type" value="Genomic_DNA"/>
</dbReference>
<sequence>MLKALLLCNNPVYIGISVDGQRSRVKHKDNVITKLLENLKHWPFLEQLDIDAAIPIHPADRVSVPSHKPPLRDVCIQIIRCITAFQCRDPTPQMLKVQIATDFIIDFQLRKNLESQHYSFMSRHISDAARRVIKETRNLADIGRVSEDE</sequence>
<dbReference type="GeneID" id="85362057"/>
<proteinExistence type="predicted"/>
<dbReference type="Proteomes" id="UP001175211">
    <property type="component" value="Unassembled WGS sequence"/>
</dbReference>
<keyword evidence="2" id="KW-1185">Reference proteome</keyword>
<reference evidence="1" key="1">
    <citation type="submission" date="2023-06" db="EMBL/GenBank/DDBJ databases">
        <authorList>
            <consortium name="Lawrence Berkeley National Laboratory"/>
            <person name="Ahrendt S."/>
            <person name="Sahu N."/>
            <person name="Indic B."/>
            <person name="Wong-Bajracharya J."/>
            <person name="Merenyi Z."/>
            <person name="Ke H.-M."/>
            <person name="Monk M."/>
            <person name="Kocsube S."/>
            <person name="Drula E."/>
            <person name="Lipzen A."/>
            <person name="Balint B."/>
            <person name="Henrissat B."/>
            <person name="Andreopoulos B."/>
            <person name="Martin F.M."/>
            <person name="Harder C.B."/>
            <person name="Rigling D."/>
            <person name="Ford K.L."/>
            <person name="Foster G.D."/>
            <person name="Pangilinan J."/>
            <person name="Papanicolaou A."/>
            <person name="Barry K."/>
            <person name="LaButti K."/>
            <person name="Viragh M."/>
            <person name="Koriabine M."/>
            <person name="Yan M."/>
            <person name="Riley R."/>
            <person name="Champramary S."/>
            <person name="Plett K.L."/>
            <person name="Tsai I.J."/>
            <person name="Slot J."/>
            <person name="Sipos G."/>
            <person name="Plett J."/>
            <person name="Nagy L.G."/>
            <person name="Grigoriev I.V."/>
        </authorList>
    </citation>
    <scope>NUCLEOTIDE SEQUENCE</scope>
    <source>
        <strain evidence="1">CCBAS 213</strain>
    </source>
</reference>
<evidence type="ECO:0000313" key="2">
    <source>
        <dbReference type="Proteomes" id="UP001175211"/>
    </source>
</evidence>